<dbReference type="InterPro" id="IPR039269">
    <property type="entry name" value="ANKFN1"/>
</dbReference>
<accession>A0A016WBS3</accession>
<dbReference type="STRING" id="53326.A0A016WBS3"/>
<dbReference type="GO" id="GO:0061172">
    <property type="term" value="P:regulation of establishment of bipolar cell polarity"/>
    <property type="evidence" value="ECO:0007669"/>
    <property type="project" value="TreeGrafter"/>
</dbReference>
<evidence type="ECO:0000313" key="2">
    <source>
        <dbReference type="EMBL" id="EYC36463.1"/>
    </source>
</evidence>
<sequence length="859" mass="98456">MGQRQIRIAIVYVSVLNAGGALRSIERADDAALREVLSKNSFDVNAKLNCGQYAEYSMWWTLLDVALNLRLVQCARTLQNFGAHENILMDSIEKRKDALDFALKHTYDQVLQLKLRGQDKENDRVYQAWSTHLHMLERMERALAIIQLPDPPDTVKVESHSSTSISIHIETKREHAEPVLKYLIEWSLFSDFSKIAGTYVEKDVKKSDIIISGLKSKTSLCFRVYAGGVFGYSSATIAQPSLVELSSWHDIDGEKEDWNEYVESMATISEEIDRHRQSPVWKRVFPNSDDNIKKKKSGLKEMFLASKRFSRNATKGLFLGSVLYTEGKVLFTIDDCIPLLLIDENVSTISNEDFLWLMKMSICWEHISSLAESLPDNFNSTSSLRFFHQTAFGVFYGCDFRKKLLDTVTAMHATLGVEDIGHLHHAPIRYGNCVFVITVRYVDTSRLIQGLTLRWLSFDKVLRKKADSASISAALVRESINIMNFFESSRIPLNRGLYLCYMKLHCSLNVIRIVVPENLPSMLPFVHIRENPHVTKEEWQWIKYVNINQDFVPTDNQKSLHSALSAATQTLLHDLDIDSDLVPGHRLYHAEIVQPNENISIILILPRAEDVCSAPTCAQAESESDVRCGCSSIPLTAFEMIHQLTYQPDFIATYCRLSIFLDHFIMVSQFEQRQCILENDAAVYKTQLQCLYEFQRRLDEIWTKSRWIYRIATDARDKQSRFSTNAIPLGRLLTPITPSTTDDHSDIGYHSDQSDTRLSVLRRTHPPWPSPRPHSLTEHPQQNYSFIDRLYHRQVFSTYLHEEVDGQESSSVTRPTRAEWCYTYEVISVFAAYDFGFPEGTCVRLSISANTTSKKVYLV</sequence>
<evidence type="ECO:0000259" key="1">
    <source>
        <dbReference type="PROSITE" id="PS50853"/>
    </source>
</evidence>
<evidence type="ECO:0000313" key="3">
    <source>
        <dbReference type="Proteomes" id="UP000024635"/>
    </source>
</evidence>
<dbReference type="InterPro" id="IPR036116">
    <property type="entry name" value="FN3_sf"/>
</dbReference>
<dbReference type="GO" id="GO:0000132">
    <property type="term" value="P:establishment of mitotic spindle orientation"/>
    <property type="evidence" value="ECO:0007669"/>
    <property type="project" value="TreeGrafter"/>
</dbReference>
<comment type="caution">
    <text evidence="2">The sequence shown here is derived from an EMBL/GenBank/DDBJ whole genome shotgun (WGS) entry which is preliminary data.</text>
</comment>
<feature type="domain" description="Fibronectin type-III" evidence="1">
    <location>
        <begin position="151"/>
        <end position="246"/>
    </location>
</feature>
<dbReference type="EMBL" id="JARK01000493">
    <property type="protein sequence ID" value="EYC36463.1"/>
    <property type="molecule type" value="Genomic_DNA"/>
</dbReference>
<dbReference type="PANTHER" id="PTHR21437:SF1">
    <property type="entry name" value="WIDE AWAKE"/>
    <property type="match status" value="1"/>
</dbReference>
<dbReference type="PANTHER" id="PTHR21437">
    <property type="entry name" value="WIDE AWAKE"/>
    <property type="match status" value="1"/>
</dbReference>
<dbReference type="OrthoDB" id="2428204at2759"/>
<dbReference type="SUPFAM" id="SSF49265">
    <property type="entry name" value="Fibronectin type III"/>
    <property type="match status" value="1"/>
</dbReference>
<gene>
    <name evidence="2" type="primary">Acey_s0893.g2902</name>
    <name evidence="2" type="synonym">Acey-R07E4.1</name>
    <name evidence="2" type="ORF">Y032_0893g2902</name>
</gene>
<keyword evidence="3" id="KW-1185">Reference proteome</keyword>
<dbReference type="Proteomes" id="UP000024635">
    <property type="component" value="Unassembled WGS sequence"/>
</dbReference>
<dbReference type="InterPro" id="IPR013783">
    <property type="entry name" value="Ig-like_fold"/>
</dbReference>
<organism evidence="2 3">
    <name type="scientific">Ancylostoma ceylanicum</name>
    <dbReference type="NCBI Taxonomy" id="53326"/>
    <lineage>
        <taxon>Eukaryota</taxon>
        <taxon>Metazoa</taxon>
        <taxon>Ecdysozoa</taxon>
        <taxon>Nematoda</taxon>
        <taxon>Chromadorea</taxon>
        <taxon>Rhabditida</taxon>
        <taxon>Rhabditina</taxon>
        <taxon>Rhabditomorpha</taxon>
        <taxon>Strongyloidea</taxon>
        <taxon>Ancylostomatidae</taxon>
        <taxon>Ancylostomatinae</taxon>
        <taxon>Ancylostoma</taxon>
    </lineage>
</organism>
<dbReference type="InterPro" id="IPR003961">
    <property type="entry name" value="FN3_dom"/>
</dbReference>
<protein>
    <recommendedName>
        <fullName evidence="1">Fibronectin type-III domain-containing protein</fullName>
    </recommendedName>
</protein>
<proteinExistence type="predicted"/>
<dbReference type="PROSITE" id="PS50853">
    <property type="entry name" value="FN3"/>
    <property type="match status" value="1"/>
</dbReference>
<name>A0A016WBS3_9BILA</name>
<dbReference type="GO" id="GO:0005819">
    <property type="term" value="C:spindle"/>
    <property type="evidence" value="ECO:0007669"/>
    <property type="project" value="TreeGrafter"/>
</dbReference>
<dbReference type="AlphaFoldDB" id="A0A016WBS3"/>
<reference evidence="3" key="1">
    <citation type="journal article" date="2015" name="Nat. Genet.">
        <title>The genome and transcriptome of the zoonotic hookworm Ancylostoma ceylanicum identify infection-specific gene families.</title>
        <authorList>
            <person name="Schwarz E.M."/>
            <person name="Hu Y."/>
            <person name="Antoshechkin I."/>
            <person name="Miller M.M."/>
            <person name="Sternberg P.W."/>
            <person name="Aroian R.V."/>
        </authorList>
    </citation>
    <scope>NUCLEOTIDE SEQUENCE</scope>
    <source>
        <strain evidence="3">HY135</strain>
    </source>
</reference>
<dbReference type="Gene3D" id="2.60.40.10">
    <property type="entry name" value="Immunoglobulins"/>
    <property type="match status" value="1"/>
</dbReference>